<dbReference type="PANTHER" id="PTHR47704">
    <property type="entry name" value="POTASSIUM TRANSPORTER KIMA"/>
    <property type="match status" value="1"/>
</dbReference>
<evidence type="ECO:0000313" key="6">
    <source>
        <dbReference type="EMBL" id="MBL4930359.1"/>
    </source>
</evidence>
<feature type="transmembrane region" description="Helical" evidence="5">
    <location>
        <begin position="69"/>
        <end position="86"/>
    </location>
</feature>
<evidence type="ECO:0000256" key="4">
    <source>
        <dbReference type="ARBA" id="ARBA00023136"/>
    </source>
</evidence>
<accession>A0A937K342</accession>
<gene>
    <name evidence="6" type="ORF">JK634_00845</name>
</gene>
<feature type="transmembrane region" description="Helical" evidence="5">
    <location>
        <begin position="303"/>
        <end position="329"/>
    </location>
</feature>
<evidence type="ECO:0000256" key="5">
    <source>
        <dbReference type="SAM" id="Phobius"/>
    </source>
</evidence>
<dbReference type="Proteomes" id="UP000623681">
    <property type="component" value="Unassembled WGS sequence"/>
</dbReference>
<evidence type="ECO:0000256" key="1">
    <source>
        <dbReference type="ARBA" id="ARBA00004141"/>
    </source>
</evidence>
<feature type="transmembrane region" description="Helical" evidence="5">
    <location>
        <begin position="146"/>
        <end position="164"/>
    </location>
</feature>
<dbReference type="EMBL" id="JAESWA010000004">
    <property type="protein sequence ID" value="MBL4930359.1"/>
    <property type="molecule type" value="Genomic_DNA"/>
</dbReference>
<dbReference type="GO" id="GO:0016020">
    <property type="term" value="C:membrane"/>
    <property type="evidence" value="ECO:0007669"/>
    <property type="project" value="UniProtKB-SubCell"/>
</dbReference>
<dbReference type="GO" id="GO:0022857">
    <property type="term" value="F:transmembrane transporter activity"/>
    <property type="evidence" value="ECO:0007669"/>
    <property type="project" value="InterPro"/>
</dbReference>
<feature type="transmembrane region" description="Helical" evidence="5">
    <location>
        <begin position="176"/>
        <end position="196"/>
    </location>
</feature>
<dbReference type="Gene3D" id="1.20.1740.10">
    <property type="entry name" value="Amino acid/polyamine transporter I"/>
    <property type="match status" value="1"/>
</dbReference>
<keyword evidence="3 5" id="KW-1133">Transmembrane helix</keyword>
<proteinExistence type="predicted"/>
<dbReference type="RefSeq" id="WP_202765742.1">
    <property type="nucleotide sequence ID" value="NZ_JAESWA010000004.1"/>
</dbReference>
<feature type="transmembrane region" description="Helical" evidence="5">
    <location>
        <begin position="216"/>
        <end position="235"/>
    </location>
</feature>
<keyword evidence="2 5" id="KW-0812">Transmembrane</keyword>
<feature type="transmembrane region" description="Helical" evidence="5">
    <location>
        <begin position="376"/>
        <end position="400"/>
    </location>
</feature>
<feature type="transmembrane region" description="Helical" evidence="5">
    <location>
        <begin position="107"/>
        <end position="134"/>
    </location>
</feature>
<dbReference type="InterPro" id="IPR002293">
    <property type="entry name" value="AA/rel_permease1"/>
</dbReference>
<dbReference type="InterPro" id="IPR053153">
    <property type="entry name" value="APC_K+_Transporter"/>
</dbReference>
<dbReference type="AlphaFoldDB" id="A0A937K342"/>
<comment type="subcellular location">
    <subcellularLocation>
        <location evidence="1">Membrane</location>
        <topology evidence="1">Multi-pass membrane protein</topology>
    </subcellularLocation>
</comment>
<keyword evidence="7" id="KW-1185">Reference proteome</keyword>
<evidence type="ECO:0000256" key="3">
    <source>
        <dbReference type="ARBA" id="ARBA00022989"/>
    </source>
</evidence>
<keyword evidence="4 5" id="KW-0472">Membrane</keyword>
<dbReference type="Pfam" id="PF13520">
    <property type="entry name" value="AA_permease_2"/>
    <property type="match status" value="1"/>
</dbReference>
<feature type="transmembrane region" description="Helical" evidence="5">
    <location>
        <begin position="412"/>
        <end position="430"/>
    </location>
</feature>
<reference evidence="6" key="1">
    <citation type="submission" date="2021-01" db="EMBL/GenBank/DDBJ databases">
        <title>Genome public.</title>
        <authorList>
            <person name="Liu C."/>
            <person name="Sun Q."/>
        </authorList>
    </citation>
    <scope>NUCLEOTIDE SEQUENCE</scope>
    <source>
        <strain evidence="6">YIM B02565</strain>
    </source>
</reference>
<evidence type="ECO:0000256" key="2">
    <source>
        <dbReference type="ARBA" id="ARBA00022692"/>
    </source>
</evidence>
<evidence type="ECO:0000313" key="7">
    <source>
        <dbReference type="Proteomes" id="UP000623681"/>
    </source>
</evidence>
<sequence>MLEKFMNVLIGEPLANEQSAQEKYNVPFGLAIMASDAVSSVAYAAEEILLVLVPIIGAMAYSWLTWTSFMIVGLLLILTISYIQIIRAYPHGGGAYIVAKENLGSKAALIAGAALLIDYILTVAVSASASVAAITSAFSELNEHKVLIVISLIIVLTIMNLRGISESSKIFSIPTYIFIISMIFMILYGLFKYLVLHIEPHQLVIDPEVTKGMGSLSIFLIMKAFASGCSALTGLEAVSNSVPNFKEPAQKNAKIVMVLLTGLILFIFGGSSILARFYEVVPKDGGPTVIAQLAYGVFNYGPMFYVIQFSTAIILLMACNTAFTGFPMLMYVVGKDGYAPRQFTIKGKRLSFSAGIIALSFVACFLVVAFKADVHLLIPLYSVGVFLSFTLAQSGMVIHWMKSKEAGWRSRAIINGFGAFITLVTTGVIVCVKFFLGAWIIILALPIVVYVMISIHNHYDRVACRLRLNNNSLKNYDLKVKFDHIVIVPLASLNKATLTALQYAQSISPHVIAIHISTNKDALEKLKARWALLDTDIILVAKYSPYRAVVTPLIQYINQIADATTDNEKVTVILPEFETHEWWGGVLHNHTGFFLRETLLRKKKINVSTCPYHLTEDDVCELDNDN</sequence>
<feature type="transmembrane region" description="Helical" evidence="5">
    <location>
        <begin position="255"/>
        <end position="278"/>
    </location>
</feature>
<comment type="caution">
    <text evidence="6">The sequence shown here is derived from an EMBL/GenBank/DDBJ whole genome shotgun (WGS) entry which is preliminary data.</text>
</comment>
<feature type="transmembrane region" description="Helical" evidence="5">
    <location>
        <begin position="436"/>
        <end position="455"/>
    </location>
</feature>
<name>A0A937K342_9CLOT</name>
<dbReference type="PANTHER" id="PTHR47704:SF1">
    <property type="entry name" value="POTASSIUM TRANSPORTER KIMA"/>
    <property type="match status" value="1"/>
</dbReference>
<organism evidence="6 7">
    <name type="scientific">Clostridium paridis</name>
    <dbReference type="NCBI Taxonomy" id="2803863"/>
    <lineage>
        <taxon>Bacteria</taxon>
        <taxon>Bacillati</taxon>
        <taxon>Bacillota</taxon>
        <taxon>Clostridia</taxon>
        <taxon>Eubacteriales</taxon>
        <taxon>Clostridiaceae</taxon>
        <taxon>Clostridium</taxon>
    </lineage>
</organism>
<protein>
    <submittedName>
        <fullName evidence="6">APC family permease</fullName>
    </submittedName>
</protein>
<feature type="transmembrane region" description="Helical" evidence="5">
    <location>
        <begin position="350"/>
        <end position="370"/>
    </location>
</feature>
<feature type="transmembrane region" description="Helical" evidence="5">
    <location>
        <begin position="41"/>
        <end position="63"/>
    </location>
</feature>